<sequence length="152" mass="16769">MTTWPFAVDIVFKVTERYVVCFFKIVTKLKNNECYVVVNTIIFTLPSSGHRSHLYFAPQLRSAQSSLLCPPAQVSTVIFTLPPSSGQHSHLYFAPQLRSAQSSLLCPPAQVSTVIFTLPPSSGQHSHLYFALQLRSAQSSLLCPSSGQVVIK</sequence>
<name>A0AAD8APN6_BIOPF</name>
<proteinExistence type="predicted"/>
<protein>
    <submittedName>
        <fullName evidence="1">Uncharacterized protein</fullName>
    </submittedName>
</protein>
<dbReference type="Proteomes" id="UP001233172">
    <property type="component" value="Unassembled WGS sequence"/>
</dbReference>
<reference evidence="1" key="1">
    <citation type="journal article" date="2023" name="PLoS Negl. Trop. Dis.">
        <title>A genome sequence for Biomphalaria pfeifferi, the major vector snail for the human-infecting parasite Schistosoma mansoni.</title>
        <authorList>
            <person name="Bu L."/>
            <person name="Lu L."/>
            <person name="Laidemitt M.R."/>
            <person name="Zhang S.M."/>
            <person name="Mutuku M."/>
            <person name="Mkoji G."/>
            <person name="Steinauer M."/>
            <person name="Loker E.S."/>
        </authorList>
    </citation>
    <scope>NUCLEOTIDE SEQUENCE</scope>
    <source>
        <strain evidence="1">KasaAsao</strain>
    </source>
</reference>
<evidence type="ECO:0000313" key="1">
    <source>
        <dbReference type="EMBL" id="KAK0039518.1"/>
    </source>
</evidence>
<comment type="caution">
    <text evidence="1">The sequence shown here is derived from an EMBL/GenBank/DDBJ whole genome shotgun (WGS) entry which is preliminary data.</text>
</comment>
<gene>
    <name evidence="1" type="ORF">Bpfe_031053</name>
</gene>
<reference evidence="1" key="2">
    <citation type="submission" date="2023-04" db="EMBL/GenBank/DDBJ databases">
        <authorList>
            <person name="Bu L."/>
            <person name="Lu L."/>
            <person name="Laidemitt M.R."/>
            <person name="Zhang S.M."/>
            <person name="Mutuku M."/>
            <person name="Mkoji G."/>
            <person name="Steinauer M."/>
            <person name="Loker E.S."/>
        </authorList>
    </citation>
    <scope>NUCLEOTIDE SEQUENCE</scope>
    <source>
        <strain evidence="1">KasaAsao</strain>
        <tissue evidence="1">Whole Snail</tissue>
    </source>
</reference>
<dbReference type="EMBL" id="JASAOG010000444">
    <property type="protein sequence ID" value="KAK0039518.1"/>
    <property type="molecule type" value="Genomic_DNA"/>
</dbReference>
<dbReference type="AlphaFoldDB" id="A0AAD8APN6"/>
<keyword evidence="2" id="KW-1185">Reference proteome</keyword>
<accession>A0AAD8APN6</accession>
<organism evidence="1 2">
    <name type="scientific">Biomphalaria pfeifferi</name>
    <name type="common">Bloodfluke planorb</name>
    <name type="synonym">Freshwater snail</name>
    <dbReference type="NCBI Taxonomy" id="112525"/>
    <lineage>
        <taxon>Eukaryota</taxon>
        <taxon>Metazoa</taxon>
        <taxon>Spiralia</taxon>
        <taxon>Lophotrochozoa</taxon>
        <taxon>Mollusca</taxon>
        <taxon>Gastropoda</taxon>
        <taxon>Heterobranchia</taxon>
        <taxon>Euthyneura</taxon>
        <taxon>Panpulmonata</taxon>
        <taxon>Hygrophila</taxon>
        <taxon>Lymnaeoidea</taxon>
        <taxon>Planorbidae</taxon>
        <taxon>Biomphalaria</taxon>
    </lineage>
</organism>
<evidence type="ECO:0000313" key="2">
    <source>
        <dbReference type="Proteomes" id="UP001233172"/>
    </source>
</evidence>